<reference evidence="2" key="1">
    <citation type="journal article" date="2012" name="Proc. Natl. Acad. Sci. U.S.A.">
        <title>Antigenic diversity is generated by distinct evolutionary mechanisms in African trypanosome species.</title>
        <authorList>
            <person name="Jackson A.P."/>
            <person name="Berry A."/>
            <person name="Aslett M."/>
            <person name="Allison H.C."/>
            <person name="Burton P."/>
            <person name="Vavrova-Anderson J."/>
            <person name="Brown R."/>
            <person name="Browne H."/>
            <person name="Corton N."/>
            <person name="Hauser H."/>
            <person name="Gamble J."/>
            <person name="Gilderthorp R."/>
            <person name="Marcello L."/>
            <person name="McQuillan J."/>
            <person name="Otto T.D."/>
            <person name="Quail M.A."/>
            <person name="Sanders M.J."/>
            <person name="van Tonder A."/>
            <person name="Ginger M.L."/>
            <person name="Field M.C."/>
            <person name="Barry J.D."/>
            <person name="Hertz-Fowler C."/>
            <person name="Berriman M."/>
        </authorList>
    </citation>
    <scope>NUCLEOTIDE SEQUENCE</scope>
    <source>
        <strain evidence="2">Y486</strain>
    </source>
</reference>
<proteinExistence type="predicted"/>
<protein>
    <submittedName>
        <fullName evidence="2">Uncharacterized protein</fullName>
    </submittedName>
</protein>
<evidence type="ECO:0000256" key="1">
    <source>
        <dbReference type="SAM" id="MobiDB-lite"/>
    </source>
</evidence>
<accession>G0TTB5</accession>
<gene>
    <name evidence="2" type="ORF">TVY486_0303720</name>
</gene>
<dbReference type="AlphaFoldDB" id="G0TTB5"/>
<dbReference type="VEuPathDB" id="TriTrypDB:TvY486_0303720"/>
<evidence type="ECO:0000313" key="2">
    <source>
        <dbReference type="EMBL" id="CCC47196.1"/>
    </source>
</evidence>
<dbReference type="OMA" id="CSHASAF"/>
<organism evidence="2">
    <name type="scientific">Trypanosoma vivax (strain Y486)</name>
    <dbReference type="NCBI Taxonomy" id="1055687"/>
    <lineage>
        <taxon>Eukaryota</taxon>
        <taxon>Discoba</taxon>
        <taxon>Euglenozoa</taxon>
        <taxon>Kinetoplastea</taxon>
        <taxon>Metakinetoplastina</taxon>
        <taxon>Trypanosomatida</taxon>
        <taxon>Trypanosomatidae</taxon>
        <taxon>Trypanosoma</taxon>
        <taxon>Duttonella</taxon>
    </lineage>
</organism>
<sequence>MLLPAHQAEFRFRNHEKVFSLGGFNMNTPNVSPFVDIGARRCILQVERRAARVLSKPYLVTALKRKVSRRFQLLTPLHCFMTKVPVHTLRAPASSGSHSGRTIMVDTLVNGSLEVPIEFGTISSSNSGEGDASNVGAKQWFVDITSICSHASAFLMDSETGELLPPQKQQSQSDHTVERGPGANTSGTRRIVVLDTPRRQYRLVAVLLRGAAKRKPERPANFSKTKAVKRN</sequence>
<feature type="region of interest" description="Disordered" evidence="1">
    <location>
        <begin position="163"/>
        <end position="192"/>
    </location>
</feature>
<name>G0TTB5_TRYVY</name>
<dbReference type="EMBL" id="HE573019">
    <property type="protein sequence ID" value="CCC47196.1"/>
    <property type="molecule type" value="Genomic_DNA"/>
</dbReference>